<evidence type="ECO:0000256" key="1">
    <source>
        <dbReference type="SAM" id="SignalP"/>
    </source>
</evidence>
<dbReference type="InterPro" id="IPR011643">
    <property type="entry name" value="HCR1"/>
</dbReference>
<feature type="signal peptide" evidence="1">
    <location>
        <begin position="1"/>
        <end position="19"/>
    </location>
</feature>
<evidence type="ECO:0000313" key="3">
    <source>
        <dbReference type="Proteomes" id="UP001244341"/>
    </source>
</evidence>
<feature type="chain" id="PRO_5046998845" evidence="1">
    <location>
        <begin position="20"/>
        <end position="353"/>
    </location>
</feature>
<dbReference type="Proteomes" id="UP001244341">
    <property type="component" value="Chromosome 7b"/>
</dbReference>
<dbReference type="EMBL" id="CP126214">
    <property type="protein sequence ID" value="WIA16141.1"/>
    <property type="molecule type" value="Genomic_DNA"/>
</dbReference>
<keyword evidence="3" id="KW-1185">Reference proteome</keyword>
<reference evidence="2 3" key="1">
    <citation type="submission" date="2023-05" db="EMBL/GenBank/DDBJ databases">
        <title>A 100% complete, gapless, phased diploid assembly of the Scenedesmus obliquus UTEX 3031 genome.</title>
        <authorList>
            <person name="Biondi T.C."/>
            <person name="Hanschen E.R."/>
            <person name="Kwon T."/>
            <person name="Eng W."/>
            <person name="Kruse C.P.S."/>
            <person name="Koehler S.I."/>
            <person name="Kunde Y."/>
            <person name="Gleasner C.D."/>
            <person name="You Mak K.T."/>
            <person name="Polle J."/>
            <person name="Hovde B.T."/>
            <person name="Starkenburg S.R."/>
        </authorList>
    </citation>
    <scope>NUCLEOTIDE SEQUENCE [LARGE SCALE GENOMIC DNA]</scope>
    <source>
        <strain evidence="2 3">DOE0152z</strain>
    </source>
</reference>
<proteinExistence type="predicted"/>
<dbReference type="Pfam" id="PF07692">
    <property type="entry name" value="Fea1"/>
    <property type="match status" value="1"/>
</dbReference>
<protein>
    <submittedName>
        <fullName evidence="2">Uncharacterized protein</fullName>
    </submittedName>
</protein>
<name>A0ABY8U800_TETOB</name>
<sequence>MILAASIALCAFAVSSASAQSIDGPGTYYGFDLPEPFYNYWNYTSDVKDMSAAMASNNFAAAADIWTNGKNNRRNATHMRVMQDGAVRDRTNETWFDMYRSFFKSVTYLKDLIDPPLYGNGSFAGACCGERAAAVDIYNRLWLVMYAQHEVDAGVRIPAADEATHGFAVVSSPVDQAHNYWEWVEKYSSQTCLRKPLDAATGKYYAATNIAYRDGFQGMFEAIGEDKPEEQRTKDIAAAQKALADQVMVQFMQVMLVEARQAVHSPVSTANACNKRCLRPAHKAAVDAAWRALGPLVARSSDTSSIAAVNQLLRSTPGKKWLVKKQQQLKSYLAKITASLGVDFRAKVYACRI</sequence>
<gene>
    <name evidence="2" type="ORF">OEZ85_012857</name>
</gene>
<accession>A0ABY8U800</accession>
<organism evidence="2 3">
    <name type="scientific">Tetradesmus obliquus</name>
    <name type="common">Green alga</name>
    <name type="synonym">Acutodesmus obliquus</name>
    <dbReference type="NCBI Taxonomy" id="3088"/>
    <lineage>
        <taxon>Eukaryota</taxon>
        <taxon>Viridiplantae</taxon>
        <taxon>Chlorophyta</taxon>
        <taxon>core chlorophytes</taxon>
        <taxon>Chlorophyceae</taxon>
        <taxon>CS clade</taxon>
        <taxon>Sphaeropleales</taxon>
        <taxon>Scenedesmaceae</taxon>
        <taxon>Tetradesmus</taxon>
    </lineage>
</organism>
<evidence type="ECO:0000313" key="2">
    <source>
        <dbReference type="EMBL" id="WIA16141.1"/>
    </source>
</evidence>
<keyword evidence="1" id="KW-0732">Signal</keyword>